<keyword evidence="1" id="KW-1133">Transmembrane helix</keyword>
<protein>
    <submittedName>
        <fullName evidence="2">Uncharacterized protein</fullName>
    </submittedName>
</protein>
<sequence length="2174" mass="246220">MVPLSPHHFIILPDTDEHSCLRYLKRISAIIGSNHIHSVFKNNGHIKIYFSDKKYVRKVMDSGVTLISDKPKVCRTDSTILKIIMSKVDPIIPDSVIANVLKLYGSLESSIVHIKVSENVQFAHIYSGTREVKIKVFDGILFPKTIQVFYNDVSYEIDINVVEKTQTAITSSAINEKKSGKNCKNHFLNSVNCDSLSFSSSIECLPESYKDDCTSHKNSRPQNVTDLLLQIHYSSKCIPVKNYSCYNKENFNNKAFANNLKFPVIQEEQFMAFNKKYISENVSKYVTDDKCKSSSKMQSLSSSNGYLPHKGISNQSNAADLCPVLRNSGHCKKNKLKLKKRLGKKSKSIRKNKSVAANSCVNTNITKVVNSVTGESKSSNRSYKAILAKKKKFSERRKIDKRSTKPISTSLINSTIAQLCMYDHNHKKSKSNMLDLNLEEQSVVPERDLRSKQQKHSDSHLNSTSVLVKNINTSLEIKPAPEEQIESCNEVLNYPLVICTEENTETYEENSACDLTTSSSLKSIVSPDSLVIPSKELVSNDINCSGDVVDSYLLKTQNDVPDNSLNLECISSTNNSTPLQNESVTNISLLTVNDHAVEKVNDVSSKLPLCKAVMEREIASQVLIDDNTNLSSKSISLQNEKIDEMDCNHDNRNSELVDSFECETQTIQKEIIKAKCNGSLSSELTFVPIVVEHVLNSSLQHEDHLSKTCNDASDKEHVCENNSDIKRFKEKSVDLNMDVHISPKITLLPNPTIVRSKSYSSKIGHKFYNHKVLKTQSVQRKVYRSKSSPPARNKNIPEYEFDFDDSDSNCISYNKWKHQKFFPKRYFKPNLSLNKRNLTSEDIDNIYCLSSDLTLDFNNPYAKNKKKKSKNIMKRKSTINSFEGKRNFANYFKSFPKTLSPESSKVISTVEKIGRKKHSTENIVDNMQREINMSHQQKRTVGDEDSINIISKCKKLKRSNESCAVDIESKSQNCKISNEKIADPFQKASKNKLEYLYCDTEKIISKPSNSEFPIKSSTSDFERCTLNVAVKENQLIRTYDDDASREHINRYIVQEIHDKKSKNSLNQTLDKKSMKSKHKLKSNCVKVTSKITDDKCISKIKYSNDKNKTVNNQKSPDKDLITEHADVPISVTLKKNQNKYSNINTNCSNLHYLVHESVDSTRSLALEQNNGSDEDDFHSCVNGFLQQLASCNQHNVENKQIPCKNVNGIMSEHERKNHLLHKLDIIDSRNSEKYSQFENEIVTPSFENTLNEEQLFVKNPSNDTSLKQDTVSINTSSHKELDSSMTISYNNVENFNDSNSVLLNIVSNHFVSLKKCSVILERLPEAINNKNVFENNIPLESDNSSLHDIQENEQRLVKESLIGKPCKILKKTKKCESINEELKSNGNVTSHNHVSDDVLNINDTEISDNMRTNNTHLRKEYSDYDVVLPSASFANVSNLTYNDRNIEIHRNIRLSESCQDSREHFKVTSPDFETENNVLIKCERNLTLSCSGTLHNSQCDNDRSNQFKHTFGTNIKQEFCESFPSYEMGSIYELDEQQDTHIFPSICNKINNSDFSSHNSSKSSIQGSEKNISSNVQDVEGVEIHDEVTINIKQEPIESLDFGNEITNESNISCNNNVLPILESHCFSAQGEISLGLDSFKDCANVKYVQNLSNVQNLAEVSNDDEQSCNRTYYTGLSTNIDTCVQEIVTSSNLTYSQDCQIPTISSVTCFDNLSSTINSESSIPEIAKRQLKRKSNNEFAVSGKIVLLQPNYNDDNAGIELGNPCTFQVINPIENNSSSSVSRLNCSNDKQDFPSNNSNTLKKIPFHFNKSNITIQPKIKSMLQNNIEKDVPICNSNVTSNFDNKIINVNRTPTLISSKTFNSLNFEEVNVSHCQNNSNNFEKFYGDHLGVKEKVQNNQNSIDLAKTACEMGATSTNESNMVASCVEGSNVTDDCEREKPSSTLNSVKTFVVKSVAVKPKYTDIYSVYKNISNLKKKKHPKSLMNFPLPKKKLIGFMNSVVNCRNPKQKALKILESNNTPGALKDLILQLYDFFKKVTSVLKDMKRMEMKVLEQNTTDQWDNTTRYNVSKLPQQTEPEEIITKTILFTWLPWFETTTTKEGQNDIFLKTRELSKFQQAIGVGSWREITLYGNKIKPITNEIPETSALCVSSALSLTTSIFNMFFIVFLYFTFL</sequence>
<gene>
    <name evidence="2" type="primary">NCL1_41418</name>
    <name evidence="2" type="ORF">NPIL_43051</name>
</gene>
<comment type="caution">
    <text evidence="2">The sequence shown here is derived from an EMBL/GenBank/DDBJ whole genome shotgun (WGS) entry which is preliminary data.</text>
</comment>
<keyword evidence="3" id="KW-1185">Reference proteome</keyword>
<feature type="transmembrane region" description="Helical" evidence="1">
    <location>
        <begin position="2153"/>
        <end position="2173"/>
    </location>
</feature>
<organism evidence="2 3">
    <name type="scientific">Nephila pilipes</name>
    <name type="common">Giant wood spider</name>
    <name type="synonym">Nephila maculata</name>
    <dbReference type="NCBI Taxonomy" id="299642"/>
    <lineage>
        <taxon>Eukaryota</taxon>
        <taxon>Metazoa</taxon>
        <taxon>Ecdysozoa</taxon>
        <taxon>Arthropoda</taxon>
        <taxon>Chelicerata</taxon>
        <taxon>Arachnida</taxon>
        <taxon>Araneae</taxon>
        <taxon>Araneomorphae</taxon>
        <taxon>Entelegynae</taxon>
        <taxon>Araneoidea</taxon>
        <taxon>Nephilidae</taxon>
        <taxon>Nephila</taxon>
    </lineage>
</organism>
<dbReference type="OrthoDB" id="6431815at2759"/>
<evidence type="ECO:0000313" key="3">
    <source>
        <dbReference type="Proteomes" id="UP000887013"/>
    </source>
</evidence>
<evidence type="ECO:0000256" key="1">
    <source>
        <dbReference type="SAM" id="Phobius"/>
    </source>
</evidence>
<keyword evidence="1" id="KW-0472">Membrane</keyword>
<dbReference type="EMBL" id="BMAW01034146">
    <property type="protein sequence ID" value="GFU33900.1"/>
    <property type="molecule type" value="Genomic_DNA"/>
</dbReference>
<accession>A0A8X6QN52</accession>
<evidence type="ECO:0000313" key="2">
    <source>
        <dbReference type="EMBL" id="GFU33900.1"/>
    </source>
</evidence>
<name>A0A8X6QN52_NEPPI</name>
<proteinExistence type="predicted"/>
<reference evidence="2" key="1">
    <citation type="submission" date="2020-08" db="EMBL/GenBank/DDBJ databases">
        <title>Multicomponent nature underlies the extraordinary mechanical properties of spider dragline silk.</title>
        <authorList>
            <person name="Kono N."/>
            <person name="Nakamura H."/>
            <person name="Mori M."/>
            <person name="Yoshida Y."/>
            <person name="Ohtoshi R."/>
            <person name="Malay A.D."/>
            <person name="Moran D.A.P."/>
            <person name="Tomita M."/>
            <person name="Numata K."/>
            <person name="Arakawa K."/>
        </authorList>
    </citation>
    <scope>NUCLEOTIDE SEQUENCE</scope>
</reference>
<dbReference type="Proteomes" id="UP000887013">
    <property type="component" value="Unassembled WGS sequence"/>
</dbReference>
<keyword evidence="1" id="KW-0812">Transmembrane</keyword>